<keyword evidence="1" id="KW-1133">Transmembrane helix</keyword>
<reference evidence="2 3" key="1">
    <citation type="submission" date="2019-11" db="EMBL/GenBank/DDBJ databases">
        <title>Whole-genome sequence of a Rhodoblastus acidophilus DSM 142.</title>
        <authorList>
            <person name="Kyndt J.A."/>
            <person name="Meyer T.E."/>
        </authorList>
    </citation>
    <scope>NUCLEOTIDE SEQUENCE [LARGE SCALE GENOMIC DNA]</scope>
    <source>
        <strain evidence="2 3">DSM 142</strain>
    </source>
</reference>
<comment type="caution">
    <text evidence="2">The sequence shown here is derived from an EMBL/GenBank/DDBJ whole genome shotgun (WGS) entry which is preliminary data.</text>
</comment>
<dbReference type="Proteomes" id="UP000439113">
    <property type="component" value="Unassembled WGS sequence"/>
</dbReference>
<keyword evidence="1" id="KW-0812">Transmembrane</keyword>
<organism evidence="2 3">
    <name type="scientific">Rhodoblastus acidophilus</name>
    <name type="common">Rhodopseudomonas acidophila</name>
    <dbReference type="NCBI Taxonomy" id="1074"/>
    <lineage>
        <taxon>Bacteria</taxon>
        <taxon>Pseudomonadati</taxon>
        <taxon>Pseudomonadota</taxon>
        <taxon>Alphaproteobacteria</taxon>
        <taxon>Hyphomicrobiales</taxon>
        <taxon>Rhodoblastaceae</taxon>
        <taxon>Rhodoblastus</taxon>
    </lineage>
</organism>
<keyword evidence="1" id="KW-0472">Membrane</keyword>
<dbReference type="RefSeq" id="WP_155444132.1">
    <property type="nucleotide sequence ID" value="NZ_JAOQNR010000001.1"/>
</dbReference>
<dbReference type="AlphaFoldDB" id="A0A6N8DGR9"/>
<evidence type="ECO:0000256" key="1">
    <source>
        <dbReference type="SAM" id="Phobius"/>
    </source>
</evidence>
<dbReference type="EMBL" id="WNKS01000001">
    <property type="protein sequence ID" value="MTV29460.1"/>
    <property type="molecule type" value="Genomic_DNA"/>
</dbReference>
<dbReference type="OrthoDB" id="8456382at2"/>
<accession>A0A6N8DGR9</accession>
<protein>
    <submittedName>
        <fullName evidence="2">Uncharacterized protein</fullName>
    </submittedName>
</protein>
<name>A0A6N8DGR9_RHOAC</name>
<sequence>MFSFDNLGAVITTVLSLVALLFFVSAGYNLHLRRKAERAAAAARDADKLDSLRPVGLKPYEGADPQGVAWAARREIMRVLARKPHSAVVNGEHVDVAALIADLSTLRYPATPHPHAQTPLKAFVATAVGQINLWLERDPEDRRTYWVFHPGLESTRATALGFVKTDLLDAFEPEPEPVA</sequence>
<feature type="transmembrane region" description="Helical" evidence="1">
    <location>
        <begin position="6"/>
        <end position="28"/>
    </location>
</feature>
<proteinExistence type="predicted"/>
<gene>
    <name evidence="2" type="ORF">GJ654_00480</name>
</gene>
<evidence type="ECO:0000313" key="3">
    <source>
        <dbReference type="Proteomes" id="UP000439113"/>
    </source>
</evidence>
<evidence type="ECO:0000313" key="2">
    <source>
        <dbReference type="EMBL" id="MTV29460.1"/>
    </source>
</evidence>